<reference evidence="3 4" key="1">
    <citation type="submission" date="2023-08" db="EMBL/GenBank/DDBJ databases">
        <authorList>
            <person name="Palmer J.M."/>
        </authorList>
    </citation>
    <scope>NUCLEOTIDE SEQUENCE [LARGE SCALE GENOMIC DNA]</scope>
    <source>
        <strain evidence="3 4">TWF481</strain>
    </source>
</reference>
<gene>
    <name evidence="3" type="ORF">TWF481_009057</name>
</gene>
<name>A0AAV9W2J0_9PEZI</name>
<feature type="compositionally biased region" description="Polar residues" evidence="1">
    <location>
        <begin position="481"/>
        <end position="497"/>
    </location>
</feature>
<sequence>MFLPEALLGLFIRLILIRGVEGNPETIAISGNISDTRTPITSTAADSCCFIVQDRIDDYYWRRYTFTVTETVHAVTTHVSVYPKTRVTRIESRTYTRINPTYRPPPGQFWEELYTVTDPLRPPLGYKYNKATGLDLKVSSTQLGRKEGSKIVTCGTTVFSPSAFNVYNSFKIITVPPVVDRNGNAACVTASWNQYNPEMGIPGSRKFTGINTYAQAYYGKLGTCTPDVFSFTETIEDDNGGTGTTTKTSVTTGAFTLDCTFTPTGGTKPSVVAEITMTKPYVRIAPASETISFDSEGCAIPNNIPQEMWGYFPQDVLDYIISDPFYISQYPDITKCFAGGPQIFPRTVFECGRPQVLDPQVTLTSFDEETITIGSEFFPTTGGSSSRTRAPAQVDTTPTPSPSDGGDPSGPPAQPNPTTDGQPVETNPPATSGTPSETQPVDGSPGTTGSNPQNPTSDSPSGQPSESESPQGTRGPGDTGPVNTDPGNTDPGNTDQISTLPSSLSTSTTNPNAEPGNTNPATETPTAGPSDNSGASILTPQCILQLAAFFAFLAAFLAI</sequence>
<feature type="compositionally biased region" description="Low complexity" evidence="1">
    <location>
        <begin position="498"/>
        <end position="512"/>
    </location>
</feature>
<feature type="compositionally biased region" description="Polar residues" evidence="1">
    <location>
        <begin position="416"/>
        <end position="458"/>
    </location>
</feature>
<proteinExistence type="predicted"/>
<dbReference type="Proteomes" id="UP001370758">
    <property type="component" value="Unassembled WGS sequence"/>
</dbReference>
<feature type="compositionally biased region" description="Polar residues" evidence="1">
    <location>
        <begin position="515"/>
        <end position="534"/>
    </location>
</feature>
<feature type="region of interest" description="Disordered" evidence="1">
    <location>
        <begin position="375"/>
        <end position="534"/>
    </location>
</feature>
<comment type="caution">
    <text evidence="3">The sequence shown here is derived from an EMBL/GenBank/DDBJ whole genome shotgun (WGS) entry which is preliminary data.</text>
</comment>
<feature type="signal peptide" evidence="2">
    <location>
        <begin position="1"/>
        <end position="22"/>
    </location>
</feature>
<dbReference type="EMBL" id="JAVHJL010000006">
    <property type="protein sequence ID" value="KAK6501213.1"/>
    <property type="molecule type" value="Genomic_DNA"/>
</dbReference>
<evidence type="ECO:0000313" key="3">
    <source>
        <dbReference type="EMBL" id="KAK6501213.1"/>
    </source>
</evidence>
<protein>
    <submittedName>
        <fullName evidence="3">Uncharacterized protein</fullName>
    </submittedName>
</protein>
<evidence type="ECO:0000313" key="4">
    <source>
        <dbReference type="Proteomes" id="UP001370758"/>
    </source>
</evidence>
<organism evidence="3 4">
    <name type="scientific">Arthrobotrys musiformis</name>
    <dbReference type="NCBI Taxonomy" id="47236"/>
    <lineage>
        <taxon>Eukaryota</taxon>
        <taxon>Fungi</taxon>
        <taxon>Dikarya</taxon>
        <taxon>Ascomycota</taxon>
        <taxon>Pezizomycotina</taxon>
        <taxon>Orbiliomycetes</taxon>
        <taxon>Orbiliales</taxon>
        <taxon>Orbiliaceae</taxon>
        <taxon>Arthrobotrys</taxon>
    </lineage>
</organism>
<feature type="compositionally biased region" description="Low complexity" evidence="1">
    <location>
        <begin position="459"/>
        <end position="472"/>
    </location>
</feature>
<keyword evidence="2" id="KW-0732">Signal</keyword>
<keyword evidence="4" id="KW-1185">Reference proteome</keyword>
<evidence type="ECO:0000256" key="2">
    <source>
        <dbReference type="SAM" id="SignalP"/>
    </source>
</evidence>
<accession>A0AAV9W2J0</accession>
<feature type="compositionally biased region" description="Low complexity" evidence="1">
    <location>
        <begin position="395"/>
        <end position="406"/>
    </location>
</feature>
<evidence type="ECO:0000256" key="1">
    <source>
        <dbReference type="SAM" id="MobiDB-lite"/>
    </source>
</evidence>
<feature type="chain" id="PRO_5043855355" evidence="2">
    <location>
        <begin position="23"/>
        <end position="559"/>
    </location>
</feature>
<dbReference type="AlphaFoldDB" id="A0AAV9W2J0"/>